<feature type="repeat" description="PPR" evidence="2">
    <location>
        <begin position="186"/>
        <end position="220"/>
    </location>
</feature>
<dbReference type="InterPro" id="IPR011990">
    <property type="entry name" value="TPR-like_helical_dom_sf"/>
</dbReference>
<dbReference type="EMBL" id="VEPZ02000004">
    <property type="protein sequence ID" value="KAE8736269.1"/>
    <property type="molecule type" value="Genomic_DNA"/>
</dbReference>
<dbReference type="InterPro" id="IPR046848">
    <property type="entry name" value="E_motif"/>
</dbReference>
<name>A0A6A3DB04_HIBSY</name>
<evidence type="ECO:0000256" key="2">
    <source>
        <dbReference type="PROSITE-ProRule" id="PRU00708"/>
    </source>
</evidence>
<dbReference type="InterPro" id="IPR002885">
    <property type="entry name" value="PPR_rpt"/>
</dbReference>
<dbReference type="Pfam" id="PF13041">
    <property type="entry name" value="PPR_2"/>
    <property type="match status" value="2"/>
</dbReference>
<evidence type="ECO:0000313" key="4">
    <source>
        <dbReference type="Proteomes" id="UP000436088"/>
    </source>
</evidence>
<dbReference type="AlphaFoldDB" id="A0A6A3DB04"/>
<dbReference type="Pfam" id="PF01535">
    <property type="entry name" value="PPR"/>
    <property type="match status" value="4"/>
</dbReference>
<dbReference type="Gene3D" id="1.25.40.10">
    <property type="entry name" value="Tetratricopeptide repeat domain"/>
    <property type="match status" value="4"/>
</dbReference>
<dbReference type="GO" id="GO:0009451">
    <property type="term" value="P:RNA modification"/>
    <property type="evidence" value="ECO:0007669"/>
    <property type="project" value="InterPro"/>
</dbReference>
<proteinExistence type="predicted"/>
<dbReference type="FunFam" id="1.25.40.10:FF:000184">
    <property type="entry name" value="Pentatricopeptide repeat-containing protein, chloroplastic"/>
    <property type="match status" value="1"/>
</dbReference>
<keyword evidence="3" id="KW-0808">Transferase</keyword>
<keyword evidence="4" id="KW-1185">Reference proteome</keyword>
<dbReference type="Pfam" id="PF20431">
    <property type="entry name" value="E_motif"/>
    <property type="match status" value="1"/>
</dbReference>
<protein>
    <submittedName>
        <fullName evidence="3">Polynucleotidyl transferase, putative isoform 1</fullName>
    </submittedName>
</protein>
<feature type="repeat" description="PPR" evidence="2">
    <location>
        <begin position="322"/>
        <end position="356"/>
    </location>
</feature>
<gene>
    <name evidence="3" type="ORF">F3Y22_tig00000059pilonHSYRG00010</name>
</gene>
<dbReference type="FunFam" id="1.25.40.10:FF:000348">
    <property type="entry name" value="Pentatricopeptide repeat-containing protein chloroplastic"/>
    <property type="match status" value="1"/>
</dbReference>
<dbReference type="PROSITE" id="PS51375">
    <property type="entry name" value="PPR"/>
    <property type="match status" value="4"/>
</dbReference>
<feature type="repeat" description="PPR" evidence="2">
    <location>
        <begin position="117"/>
        <end position="151"/>
    </location>
</feature>
<organism evidence="3 4">
    <name type="scientific">Hibiscus syriacus</name>
    <name type="common">Rose of Sharon</name>
    <dbReference type="NCBI Taxonomy" id="106335"/>
    <lineage>
        <taxon>Eukaryota</taxon>
        <taxon>Viridiplantae</taxon>
        <taxon>Streptophyta</taxon>
        <taxon>Embryophyta</taxon>
        <taxon>Tracheophyta</taxon>
        <taxon>Spermatophyta</taxon>
        <taxon>Magnoliopsida</taxon>
        <taxon>eudicotyledons</taxon>
        <taxon>Gunneridae</taxon>
        <taxon>Pentapetalae</taxon>
        <taxon>rosids</taxon>
        <taxon>malvids</taxon>
        <taxon>Malvales</taxon>
        <taxon>Malvaceae</taxon>
        <taxon>Malvoideae</taxon>
        <taxon>Hibiscus</taxon>
    </lineage>
</organism>
<dbReference type="GO" id="GO:0003723">
    <property type="term" value="F:RNA binding"/>
    <property type="evidence" value="ECO:0007669"/>
    <property type="project" value="InterPro"/>
</dbReference>
<dbReference type="NCBIfam" id="TIGR00756">
    <property type="entry name" value="PPR"/>
    <property type="match status" value="2"/>
</dbReference>
<dbReference type="GO" id="GO:0016740">
    <property type="term" value="F:transferase activity"/>
    <property type="evidence" value="ECO:0007669"/>
    <property type="project" value="UniProtKB-KW"/>
</dbReference>
<sequence length="552" mass="61887">MLVKETLPANPYPSNSRALYKQLVSLLQNRKIVKKLSQIHTQIITNGFSQKNYILAHLLSLYATSSNLQQAFKLFGTIEKPSTTVWNQIIRGFSRTSIPERSFELYKKMVATGEISDGFTYSYVLSACARSGMVREGEQIHGRVLLHGYCSNVFVRTNLINLYAVAGGGDDTGYARKVFDEMGERNAVSWNSLLAGYIRCGNLDMASRVFDEMPEKNVVSFTTMIAGFAKNGKCRQALCFFNQMRRARVEPDQVALMAALSACAELGDLELGKWIHSYIEETALFRNQRLLVSLNNSLIHMYASCGLIEEAYEVLRYIPERSTVSWTNMITGLAKHGFAQEAISLFECMISLGERGVKPDEITYIGVLFACSHAGLVEEGRHYFTQMTGHCGITPRIEHYCCMVDLLSRAGFLDEALNLIETIPVKPNDAVWGALLGGCRIHKNVDLASRVAQKFDVELDPDYAAGYLTLLSNVYATGRRWHDVANVRQKMIESGMKKPAGRSWVQIDGVIHHFQASDSSSRKHTSSIYEILWQVTRQAKHEGYTPDLSEAM</sequence>
<dbReference type="InterPro" id="IPR046960">
    <property type="entry name" value="PPR_At4g14850-like_plant"/>
</dbReference>
<dbReference type="PANTHER" id="PTHR47926:SF526">
    <property type="entry name" value="PENTACOTRIPEPTIDE-REPEAT REGION OF PRORP DOMAIN-CONTAINING PROTEIN"/>
    <property type="match status" value="1"/>
</dbReference>
<evidence type="ECO:0000313" key="3">
    <source>
        <dbReference type="EMBL" id="KAE8736269.1"/>
    </source>
</evidence>
<dbReference type="PANTHER" id="PTHR47926">
    <property type="entry name" value="PENTATRICOPEPTIDE REPEAT-CONTAINING PROTEIN"/>
    <property type="match status" value="1"/>
</dbReference>
<keyword evidence="1" id="KW-0677">Repeat</keyword>
<comment type="caution">
    <text evidence="3">The sequence shown here is derived from an EMBL/GenBank/DDBJ whole genome shotgun (WGS) entry which is preliminary data.</text>
</comment>
<dbReference type="OrthoDB" id="185373at2759"/>
<evidence type="ECO:0000256" key="1">
    <source>
        <dbReference type="ARBA" id="ARBA00022737"/>
    </source>
</evidence>
<accession>A0A6A3DB04</accession>
<feature type="repeat" description="PPR" evidence="2">
    <location>
        <begin position="82"/>
        <end position="116"/>
    </location>
</feature>
<dbReference type="Proteomes" id="UP000436088">
    <property type="component" value="Unassembled WGS sequence"/>
</dbReference>
<reference evidence="3" key="1">
    <citation type="submission" date="2019-09" db="EMBL/GenBank/DDBJ databases">
        <title>Draft genome information of white flower Hibiscus syriacus.</title>
        <authorList>
            <person name="Kim Y.-M."/>
        </authorList>
    </citation>
    <scope>NUCLEOTIDE SEQUENCE [LARGE SCALE GENOMIC DNA]</scope>
    <source>
        <strain evidence="3">YM2019G1</strain>
    </source>
</reference>